<feature type="compositionally biased region" description="Basic and acidic residues" evidence="1">
    <location>
        <begin position="193"/>
        <end position="212"/>
    </location>
</feature>
<dbReference type="EMBL" id="JAKMXF010000088">
    <property type="protein sequence ID" value="KAI6658475.1"/>
    <property type="molecule type" value="Genomic_DNA"/>
</dbReference>
<evidence type="ECO:0000313" key="3">
    <source>
        <dbReference type="Proteomes" id="UP001165289"/>
    </source>
</evidence>
<gene>
    <name evidence="2" type="ORF">LOD99_15275</name>
</gene>
<feature type="region of interest" description="Disordered" evidence="1">
    <location>
        <begin position="1"/>
        <end position="58"/>
    </location>
</feature>
<evidence type="ECO:0000256" key="1">
    <source>
        <dbReference type="SAM" id="MobiDB-lite"/>
    </source>
</evidence>
<feature type="compositionally biased region" description="Basic residues" evidence="1">
    <location>
        <begin position="216"/>
        <end position="229"/>
    </location>
</feature>
<feature type="compositionally biased region" description="Polar residues" evidence="1">
    <location>
        <begin position="18"/>
        <end position="38"/>
    </location>
</feature>
<dbReference type="AlphaFoldDB" id="A0AAV7KC81"/>
<dbReference type="Proteomes" id="UP001165289">
    <property type="component" value="Unassembled WGS sequence"/>
</dbReference>
<sequence>MGCCPSNSFNQPLPIPPLQTNSNTSAQFHPSNSISCSPDNPPPYSVQPLSGHKSISLPQSNGMIPLRGWGERPVDSAWPATSHPNEVGREQQLQTQVQFLQQFINILQQESTDRVNPLGAIEAVESIGDIDELDQLPPLNQFLNTNTSQQIHSHNNVLLPPALPDSPILPSFPAPVTSLTHTDLTPVRLPPIDTHDLDLVPESTHDQEESHSLRPPSRKKRKKKRRRRATVAPLPHSPEYPILTLQRPFTSPNLRATLASPLGSDQTFF</sequence>
<evidence type="ECO:0000313" key="2">
    <source>
        <dbReference type="EMBL" id="KAI6658475.1"/>
    </source>
</evidence>
<proteinExistence type="predicted"/>
<protein>
    <submittedName>
        <fullName evidence="2">Uncharacterized protein</fullName>
    </submittedName>
</protein>
<feature type="region of interest" description="Disordered" evidence="1">
    <location>
        <begin position="182"/>
        <end position="242"/>
    </location>
</feature>
<feature type="compositionally biased region" description="Polar residues" evidence="1">
    <location>
        <begin position="1"/>
        <end position="11"/>
    </location>
</feature>
<accession>A0AAV7KC81</accession>
<comment type="caution">
    <text evidence="2">The sequence shown here is derived from an EMBL/GenBank/DDBJ whole genome shotgun (WGS) entry which is preliminary data.</text>
</comment>
<reference evidence="2 3" key="1">
    <citation type="journal article" date="2023" name="BMC Biol.">
        <title>The compact genome of the sponge Oopsacas minuta (Hexactinellida) is lacking key metazoan core genes.</title>
        <authorList>
            <person name="Santini S."/>
            <person name="Schenkelaars Q."/>
            <person name="Jourda C."/>
            <person name="Duchesne M."/>
            <person name="Belahbib H."/>
            <person name="Rocher C."/>
            <person name="Selva M."/>
            <person name="Riesgo A."/>
            <person name="Vervoort M."/>
            <person name="Leys S.P."/>
            <person name="Kodjabachian L."/>
            <person name="Le Bivic A."/>
            <person name="Borchiellini C."/>
            <person name="Claverie J.M."/>
            <person name="Renard E."/>
        </authorList>
    </citation>
    <scope>NUCLEOTIDE SEQUENCE [LARGE SCALE GENOMIC DNA]</scope>
    <source>
        <strain evidence="2">SPO-2</strain>
    </source>
</reference>
<keyword evidence="3" id="KW-1185">Reference proteome</keyword>
<organism evidence="2 3">
    <name type="scientific">Oopsacas minuta</name>
    <dbReference type="NCBI Taxonomy" id="111878"/>
    <lineage>
        <taxon>Eukaryota</taxon>
        <taxon>Metazoa</taxon>
        <taxon>Porifera</taxon>
        <taxon>Hexactinellida</taxon>
        <taxon>Hexasterophora</taxon>
        <taxon>Lyssacinosida</taxon>
        <taxon>Leucopsacidae</taxon>
        <taxon>Oopsacas</taxon>
    </lineage>
</organism>
<name>A0AAV7KC81_9METZ</name>